<dbReference type="InterPro" id="IPR057495">
    <property type="entry name" value="AAA_lid_BCS1"/>
</dbReference>
<dbReference type="Gene3D" id="3.40.50.300">
    <property type="entry name" value="P-loop containing nucleotide triphosphate hydrolases"/>
    <property type="match status" value="1"/>
</dbReference>
<evidence type="ECO:0000259" key="5">
    <source>
        <dbReference type="Pfam" id="PF25426"/>
    </source>
</evidence>
<dbReference type="PANTHER" id="PTHR23070">
    <property type="entry name" value="BCS1 AAA-TYPE ATPASE"/>
    <property type="match status" value="1"/>
</dbReference>
<dbReference type="InterPro" id="IPR050747">
    <property type="entry name" value="Mitochondrial_chaperone_BCS1"/>
</dbReference>
<evidence type="ECO:0008006" key="8">
    <source>
        <dbReference type="Google" id="ProtNLM"/>
    </source>
</evidence>
<dbReference type="GO" id="GO:0016887">
    <property type="term" value="F:ATP hydrolysis activity"/>
    <property type="evidence" value="ECO:0007669"/>
    <property type="project" value="InterPro"/>
</dbReference>
<feature type="domain" description="ATPase AAA-type core" evidence="4">
    <location>
        <begin position="80"/>
        <end position="211"/>
    </location>
</feature>
<feature type="compositionally biased region" description="Basic and acidic residues" evidence="3">
    <location>
        <begin position="333"/>
        <end position="352"/>
    </location>
</feature>
<proteinExistence type="predicted"/>
<dbReference type="EMBL" id="BPWL01000006">
    <property type="protein sequence ID" value="GJJ11559.1"/>
    <property type="molecule type" value="Genomic_DNA"/>
</dbReference>
<dbReference type="Pfam" id="PF00004">
    <property type="entry name" value="AAA"/>
    <property type="match status" value="1"/>
</dbReference>
<evidence type="ECO:0000313" key="6">
    <source>
        <dbReference type="EMBL" id="GJJ11559.1"/>
    </source>
</evidence>
<feature type="compositionally biased region" description="Basic and acidic residues" evidence="3">
    <location>
        <begin position="291"/>
        <end position="308"/>
    </location>
</feature>
<gene>
    <name evidence="6" type="ORF">Clacol_005793</name>
</gene>
<dbReference type="InterPro" id="IPR003959">
    <property type="entry name" value="ATPase_AAA_core"/>
</dbReference>
<protein>
    <recommendedName>
        <fullName evidence="8">Mitochondrial chaperone BCS1</fullName>
    </recommendedName>
</protein>
<keyword evidence="1" id="KW-0547">Nucleotide-binding</keyword>
<feature type="region of interest" description="Disordered" evidence="3">
    <location>
        <begin position="291"/>
        <end position="378"/>
    </location>
</feature>
<dbReference type="Proteomes" id="UP001050691">
    <property type="component" value="Unassembled WGS sequence"/>
</dbReference>
<evidence type="ECO:0000256" key="2">
    <source>
        <dbReference type="ARBA" id="ARBA00022840"/>
    </source>
</evidence>
<comment type="caution">
    <text evidence="6">The sequence shown here is derived from an EMBL/GenBank/DDBJ whole genome shotgun (WGS) entry which is preliminary data.</text>
</comment>
<dbReference type="AlphaFoldDB" id="A0AAV5AFU7"/>
<evidence type="ECO:0000313" key="7">
    <source>
        <dbReference type="Proteomes" id="UP001050691"/>
    </source>
</evidence>
<dbReference type="SUPFAM" id="SSF52540">
    <property type="entry name" value="P-loop containing nucleoside triphosphate hydrolases"/>
    <property type="match status" value="1"/>
</dbReference>
<evidence type="ECO:0000256" key="1">
    <source>
        <dbReference type="ARBA" id="ARBA00022741"/>
    </source>
</evidence>
<dbReference type="Pfam" id="PF25426">
    <property type="entry name" value="AAA_lid_BCS1"/>
    <property type="match status" value="1"/>
</dbReference>
<name>A0AAV5AFU7_9AGAM</name>
<sequence length="378" mass="42809">MVPFSSFDGEITGWKLHVPNMERYSSTPSRWSEARVKKRRPLESLLLGEGMIEALLRDAQEFLDSESWYQAAGIPYRRGYLLYGPPGTGKMYTLAGELGLEIFSFSLASHGWDDSALAGVVSQIPPKAILLIEDIDCAFPSREEEERAKKDPFNEGLKSSVTLSGVLNVLDGVGSVRYKEEGRLFIATTNYIEKLDPALIRPGRIDRKLQYKYTNKRQIRALFMRFFHTLANLEADQKLDISTLADVFTDSIPEETFSVAEIQGFLLLWKTDPSSAVKKIKPWVEEELFQRKAEEERKKKREREERKLAQSQRDNCYEGLVTQPIIPPLSDSQTREGRHMTPEQIKGSEDSHSVSGAVPEIQMEPTDGPLQVNGSHKP</sequence>
<evidence type="ECO:0000256" key="3">
    <source>
        <dbReference type="SAM" id="MobiDB-lite"/>
    </source>
</evidence>
<reference evidence="6" key="1">
    <citation type="submission" date="2021-10" db="EMBL/GenBank/DDBJ databases">
        <title>De novo Genome Assembly of Clathrus columnatus (Basidiomycota, Fungi) Using Illumina and Nanopore Sequence Data.</title>
        <authorList>
            <person name="Ogiso-Tanaka E."/>
            <person name="Itagaki H."/>
            <person name="Hosoya T."/>
            <person name="Hosaka K."/>
        </authorList>
    </citation>
    <scope>NUCLEOTIDE SEQUENCE</scope>
    <source>
        <strain evidence="6">MO-923</strain>
    </source>
</reference>
<dbReference type="InterPro" id="IPR027417">
    <property type="entry name" value="P-loop_NTPase"/>
</dbReference>
<accession>A0AAV5AFU7</accession>
<keyword evidence="7" id="KW-1185">Reference proteome</keyword>
<feature type="domain" description="Mitochondrial chaperone BCS1-like ATPase lid" evidence="5">
    <location>
        <begin position="217"/>
        <end position="280"/>
    </location>
</feature>
<dbReference type="GO" id="GO:0005524">
    <property type="term" value="F:ATP binding"/>
    <property type="evidence" value="ECO:0007669"/>
    <property type="project" value="UniProtKB-KW"/>
</dbReference>
<keyword evidence="2" id="KW-0067">ATP-binding</keyword>
<evidence type="ECO:0000259" key="4">
    <source>
        <dbReference type="Pfam" id="PF00004"/>
    </source>
</evidence>
<organism evidence="6 7">
    <name type="scientific">Clathrus columnatus</name>
    <dbReference type="NCBI Taxonomy" id="1419009"/>
    <lineage>
        <taxon>Eukaryota</taxon>
        <taxon>Fungi</taxon>
        <taxon>Dikarya</taxon>
        <taxon>Basidiomycota</taxon>
        <taxon>Agaricomycotina</taxon>
        <taxon>Agaricomycetes</taxon>
        <taxon>Phallomycetidae</taxon>
        <taxon>Phallales</taxon>
        <taxon>Clathraceae</taxon>
        <taxon>Clathrus</taxon>
    </lineage>
</organism>